<dbReference type="Proteomes" id="UP000324021">
    <property type="component" value="Unassembled WGS sequence"/>
</dbReference>
<proteinExistence type="inferred from homology"/>
<comment type="similarity">
    <text evidence="2">Belongs to the archaeal/bacterial/fungal opsin family.</text>
</comment>
<sequence length="291" mass="30894">MQPLIASAPAVGAHALQTGPTDAELFEYVFGGGNTLLALSFVINIALAGLTILGIVYLGRSLTDPRSKTIATALLLISVVSISSYTGLTSGLTLSVIEMPAGHPAAGATTAGESGVLVMWGRYLTWTFSTPFILIALGLIAGSNWTKILTTCAFTIAMCVTGLAAALTTSSLVLRWWWFVLGSIFFLVIVYVILVDWTAEAERTGTSELFRTLKLLTVVGWFGYPILWMLGVEGIAILDVAITSWGYSILDIITKYIVTFLALFYIVDEPESITGGSDYGATIPGSGVSDD</sequence>
<evidence type="ECO:0000256" key="3">
    <source>
        <dbReference type="ARBA" id="ARBA00022543"/>
    </source>
</evidence>
<dbReference type="GO" id="GO:0007602">
    <property type="term" value="P:phototransduction"/>
    <property type="evidence" value="ECO:0007669"/>
    <property type="project" value="UniProtKB-KW"/>
</dbReference>
<evidence type="ECO:0000256" key="11">
    <source>
        <dbReference type="SAM" id="Phobius"/>
    </source>
</evidence>
<feature type="transmembrane region" description="Helical" evidence="11">
    <location>
        <begin position="148"/>
        <end position="170"/>
    </location>
</feature>
<feature type="transmembrane region" description="Helical" evidence="11">
    <location>
        <begin position="70"/>
        <end position="88"/>
    </location>
</feature>
<dbReference type="GO" id="GO:0016020">
    <property type="term" value="C:membrane"/>
    <property type="evidence" value="ECO:0007669"/>
    <property type="project" value="UniProtKB-SubCell"/>
</dbReference>
<keyword evidence="10" id="KW-0675">Receptor</keyword>
<feature type="transmembrane region" description="Helical" evidence="11">
    <location>
        <begin position="176"/>
        <end position="194"/>
    </location>
</feature>
<evidence type="ECO:0000313" key="12">
    <source>
        <dbReference type="EMBL" id="SDC35399.1"/>
    </source>
</evidence>
<dbReference type="Gene3D" id="1.20.1070.10">
    <property type="entry name" value="Rhodopsin 7-helix transmembrane proteins"/>
    <property type="match status" value="1"/>
</dbReference>
<name>A0A1G6KWC7_9EURY</name>
<keyword evidence="5 11" id="KW-0812">Transmembrane</keyword>
<dbReference type="InterPro" id="IPR001425">
    <property type="entry name" value="Arc/bac/fun_rhodopsins"/>
</dbReference>
<feature type="transmembrane region" description="Helical" evidence="11">
    <location>
        <begin position="215"/>
        <end position="238"/>
    </location>
</feature>
<dbReference type="GO" id="GO:0009881">
    <property type="term" value="F:photoreceptor activity"/>
    <property type="evidence" value="ECO:0007669"/>
    <property type="project" value="UniProtKB-KW"/>
</dbReference>
<evidence type="ECO:0000256" key="8">
    <source>
        <dbReference type="ARBA" id="ARBA00022991"/>
    </source>
</evidence>
<evidence type="ECO:0000256" key="2">
    <source>
        <dbReference type="ARBA" id="ARBA00008130"/>
    </source>
</evidence>
<dbReference type="PRINTS" id="PR00251">
    <property type="entry name" value="BACTRLOPSIN"/>
</dbReference>
<evidence type="ECO:0000256" key="6">
    <source>
        <dbReference type="ARBA" id="ARBA00022925"/>
    </source>
</evidence>
<dbReference type="RefSeq" id="WP_149782242.1">
    <property type="nucleotide sequence ID" value="NZ_FMZP01000003.1"/>
</dbReference>
<dbReference type="Pfam" id="PF01036">
    <property type="entry name" value="Bac_rhodopsin"/>
    <property type="match status" value="1"/>
</dbReference>
<gene>
    <name evidence="12" type="ORF">SAMN05192552_1003105</name>
</gene>
<feature type="transmembrane region" description="Helical" evidence="11">
    <location>
        <begin position="123"/>
        <end position="141"/>
    </location>
</feature>
<evidence type="ECO:0000256" key="4">
    <source>
        <dbReference type="ARBA" id="ARBA00022606"/>
    </source>
</evidence>
<feature type="transmembrane region" description="Helical" evidence="11">
    <location>
        <begin position="39"/>
        <end position="58"/>
    </location>
</feature>
<evidence type="ECO:0000313" key="13">
    <source>
        <dbReference type="Proteomes" id="UP000324021"/>
    </source>
</evidence>
<organism evidence="12 13">
    <name type="scientific">Natrinema hispanicum</name>
    <dbReference type="NCBI Taxonomy" id="392421"/>
    <lineage>
        <taxon>Archaea</taxon>
        <taxon>Methanobacteriati</taxon>
        <taxon>Methanobacteriota</taxon>
        <taxon>Stenosarchaea group</taxon>
        <taxon>Halobacteria</taxon>
        <taxon>Halobacteriales</taxon>
        <taxon>Natrialbaceae</taxon>
        <taxon>Natrinema</taxon>
    </lineage>
</organism>
<dbReference type="EMBL" id="FMZP01000003">
    <property type="protein sequence ID" value="SDC35399.1"/>
    <property type="molecule type" value="Genomic_DNA"/>
</dbReference>
<reference evidence="12 13" key="1">
    <citation type="submission" date="2016-10" db="EMBL/GenBank/DDBJ databases">
        <authorList>
            <person name="Varghese N."/>
            <person name="Submissions S."/>
        </authorList>
    </citation>
    <scope>NUCLEOTIDE SEQUENCE [LARGE SCALE GENOMIC DNA]</scope>
    <source>
        <strain evidence="12 13">CDM_1</strain>
    </source>
</reference>
<dbReference type="SMART" id="SM01021">
    <property type="entry name" value="Bac_rhodopsin"/>
    <property type="match status" value="1"/>
</dbReference>
<keyword evidence="4" id="KW-0716">Sensory transduction</keyword>
<keyword evidence="9 11" id="KW-0472">Membrane</keyword>
<dbReference type="SUPFAM" id="SSF81321">
    <property type="entry name" value="Family A G protein-coupled receptor-like"/>
    <property type="match status" value="1"/>
</dbReference>
<keyword evidence="3" id="KW-0600">Photoreceptor protein</keyword>
<accession>A0A1G6KWC7</accession>
<keyword evidence="6" id="KW-0681">Retinal protein</keyword>
<evidence type="ECO:0000256" key="5">
    <source>
        <dbReference type="ARBA" id="ARBA00022692"/>
    </source>
</evidence>
<dbReference type="AlphaFoldDB" id="A0A1G6KWC7"/>
<protein>
    <submittedName>
        <fullName evidence="12">Halorhodopsin</fullName>
    </submittedName>
</protein>
<feature type="transmembrane region" description="Helical" evidence="11">
    <location>
        <begin position="244"/>
        <end position="267"/>
    </location>
</feature>
<keyword evidence="7 11" id="KW-1133">Transmembrane helix</keyword>
<comment type="subcellular location">
    <subcellularLocation>
        <location evidence="1">Membrane</location>
        <topology evidence="1">Multi-pass membrane protein</topology>
    </subcellularLocation>
</comment>
<evidence type="ECO:0000256" key="10">
    <source>
        <dbReference type="ARBA" id="ARBA00023170"/>
    </source>
</evidence>
<keyword evidence="8" id="KW-0157">Chromophore</keyword>
<evidence type="ECO:0000256" key="1">
    <source>
        <dbReference type="ARBA" id="ARBA00004141"/>
    </source>
</evidence>
<dbReference type="PANTHER" id="PTHR28286">
    <property type="match status" value="1"/>
</dbReference>
<dbReference type="PANTHER" id="PTHR28286:SF2">
    <property type="entry name" value="BACTERIORHODOPSIN _OPSIN, NOPA (EUROFUNG)"/>
    <property type="match status" value="1"/>
</dbReference>
<evidence type="ECO:0000256" key="7">
    <source>
        <dbReference type="ARBA" id="ARBA00022989"/>
    </source>
</evidence>
<evidence type="ECO:0000256" key="9">
    <source>
        <dbReference type="ARBA" id="ARBA00023136"/>
    </source>
</evidence>